<evidence type="ECO:0000259" key="8">
    <source>
        <dbReference type="Pfam" id="PF09764"/>
    </source>
</evidence>
<dbReference type="Proteomes" id="UP000190460">
    <property type="component" value="Unassembled WGS sequence"/>
</dbReference>
<protein>
    <recommendedName>
        <fullName evidence="4">Protein N-terminal glutamine amidohydrolase</fullName>
        <ecNumber evidence="3">3.5.1.122</ecNumber>
    </recommendedName>
    <alternativeName>
        <fullName evidence="6">Protein NH2-terminal glutamine deamidase</fullName>
    </alternativeName>
</protein>
<dbReference type="RefSeq" id="WP_078921137.1">
    <property type="nucleotide sequence ID" value="NZ_FUYB01000002.1"/>
</dbReference>
<evidence type="ECO:0000256" key="2">
    <source>
        <dbReference type="ARBA" id="ARBA00011245"/>
    </source>
</evidence>
<evidence type="ECO:0000313" key="10">
    <source>
        <dbReference type="Proteomes" id="UP000190460"/>
    </source>
</evidence>
<sequence length="182" mass="21621">MNLPQREHYAYHARYCEENIWWLCQQPEFADSQVMVIAALAEYFPMLCQRADGLPEQPLLWDYHVVLLWSTQNQTYLVDFDTFLAFCTPIADYFQRSFLAETRLKPQFIPLFRVLPARDYVRVLRSDRSHMKTPTGWLTPPPPWPAISPHDNNLHQLTDMTDHHYGRIYTASELSQIYAFMY</sequence>
<comment type="subunit">
    <text evidence="2">Monomer.</text>
</comment>
<dbReference type="InterPro" id="IPR039733">
    <property type="entry name" value="NTAQ1"/>
</dbReference>
<comment type="catalytic activity">
    <reaction evidence="7">
        <text>N-terminal L-glutaminyl-[protein] + H2O = N-terminal L-glutamyl-[protein] + NH4(+)</text>
        <dbReference type="Rhea" id="RHEA:50680"/>
        <dbReference type="Rhea" id="RHEA-COMP:12668"/>
        <dbReference type="Rhea" id="RHEA-COMP:12777"/>
        <dbReference type="ChEBI" id="CHEBI:15377"/>
        <dbReference type="ChEBI" id="CHEBI:28938"/>
        <dbReference type="ChEBI" id="CHEBI:64721"/>
        <dbReference type="ChEBI" id="CHEBI:64722"/>
        <dbReference type="EC" id="3.5.1.122"/>
    </reaction>
</comment>
<feature type="domain" description="Protein N-terminal glutamine amidohydrolase alpha beta roll" evidence="8">
    <location>
        <begin position="11"/>
        <end position="177"/>
    </location>
</feature>
<dbReference type="PANTHER" id="PTHR13035">
    <property type="entry name" value="PROTEIN N-TERMINAL GLUTAMINE AMIDOHYDROLASE"/>
    <property type="match status" value="1"/>
</dbReference>
<reference evidence="9 10" key="1">
    <citation type="submission" date="2017-02" db="EMBL/GenBank/DDBJ databases">
        <authorList>
            <person name="Peterson S.W."/>
        </authorList>
    </citation>
    <scope>NUCLEOTIDE SEQUENCE [LARGE SCALE GENOMIC DNA]</scope>
    <source>
        <strain evidence="9 10">ATCC 49788</strain>
    </source>
</reference>
<dbReference type="EMBL" id="FUYB01000002">
    <property type="protein sequence ID" value="SKA70111.1"/>
    <property type="molecule type" value="Genomic_DNA"/>
</dbReference>
<evidence type="ECO:0000313" key="9">
    <source>
        <dbReference type="EMBL" id="SKA70111.1"/>
    </source>
</evidence>
<evidence type="ECO:0000256" key="3">
    <source>
        <dbReference type="ARBA" id="ARBA00012718"/>
    </source>
</evidence>
<name>A0A1T4W062_9GAMM</name>
<dbReference type="GO" id="GO:0005829">
    <property type="term" value="C:cytosol"/>
    <property type="evidence" value="ECO:0007669"/>
    <property type="project" value="TreeGrafter"/>
</dbReference>
<dbReference type="GO" id="GO:0070773">
    <property type="term" value="F:protein-N-terminal glutamine amidohydrolase activity"/>
    <property type="evidence" value="ECO:0007669"/>
    <property type="project" value="UniProtKB-EC"/>
</dbReference>
<keyword evidence="5" id="KW-0378">Hydrolase</keyword>
<comment type="similarity">
    <text evidence="1">Belongs to the NTAQ1 family.</text>
</comment>
<evidence type="ECO:0000256" key="1">
    <source>
        <dbReference type="ARBA" id="ARBA00008985"/>
    </source>
</evidence>
<dbReference type="PANTHER" id="PTHR13035:SF0">
    <property type="entry name" value="PROTEIN N-TERMINAL GLUTAMINE AMIDOHYDROLASE"/>
    <property type="match status" value="1"/>
</dbReference>
<dbReference type="GO" id="GO:0008418">
    <property type="term" value="F:protein-N-terminal asparagine amidohydrolase activity"/>
    <property type="evidence" value="ECO:0007669"/>
    <property type="project" value="InterPro"/>
</dbReference>
<evidence type="ECO:0000256" key="5">
    <source>
        <dbReference type="ARBA" id="ARBA00022801"/>
    </source>
</evidence>
<dbReference type="Gene3D" id="3.10.620.10">
    <property type="entry name" value="Protein N-terminal glutamine amidohydrolase, alpha beta roll"/>
    <property type="match status" value="1"/>
</dbReference>
<organism evidence="9 10">
    <name type="scientific">Thiothrix eikelboomii</name>
    <dbReference type="NCBI Taxonomy" id="92487"/>
    <lineage>
        <taxon>Bacteria</taxon>
        <taxon>Pseudomonadati</taxon>
        <taxon>Pseudomonadota</taxon>
        <taxon>Gammaproteobacteria</taxon>
        <taxon>Thiotrichales</taxon>
        <taxon>Thiotrichaceae</taxon>
        <taxon>Thiothrix</taxon>
    </lineage>
</organism>
<dbReference type="AlphaFoldDB" id="A0A1T4W062"/>
<proteinExistence type="inferred from homology"/>
<dbReference type="STRING" id="92487.SAMN02745130_00660"/>
<evidence type="ECO:0000256" key="6">
    <source>
        <dbReference type="ARBA" id="ARBA00029677"/>
    </source>
</evidence>
<evidence type="ECO:0000256" key="7">
    <source>
        <dbReference type="ARBA" id="ARBA00048768"/>
    </source>
</evidence>
<dbReference type="EC" id="3.5.1.122" evidence="3"/>
<gene>
    <name evidence="9" type="ORF">SAMN02745130_00660</name>
</gene>
<accession>A0A1T4W062</accession>
<dbReference type="InterPro" id="IPR023128">
    <property type="entry name" value="Prot_N_Gln_amidohydro_ab_roll"/>
</dbReference>
<dbReference type="Pfam" id="PF09764">
    <property type="entry name" value="Nt_Gln_amidase"/>
    <property type="match status" value="1"/>
</dbReference>
<keyword evidence="10" id="KW-1185">Reference proteome</keyword>
<evidence type="ECO:0000256" key="4">
    <source>
        <dbReference type="ARBA" id="ARBA00021247"/>
    </source>
</evidence>
<dbReference type="OrthoDB" id="823442at2"/>
<dbReference type="InterPro" id="IPR037132">
    <property type="entry name" value="N_Gln_amidohydro_ab_roll_sf"/>
</dbReference>